<proteinExistence type="inferred from homology"/>
<evidence type="ECO:0000256" key="3">
    <source>
        <dbReference type="ARBA" id="ARBA00044493"/>
    </source>
</evidence>
<keyword evidence="7" id="KW-1185">Reference proteome</keyword>
<dbReference type="AlphaFoldDB" id="A0A433QHI6"/>
<evidence type="ECO:0008006" key="8">
    <source>
        <dbReference type="Google" id="ProtNLM"/>
    </source>
</evidence>
<reference evidence="6 7" key="1">
    <citation type="journal article" date="2018" name="New Phytol.">
        <title>Phylogenomics of Endogonaceae and evolution of mycorrhizas within Mucoromycota.</title>
        <authorList>
            <person name="Chang Y."/>
            <person name="Desiro A."/>
            <person name="Na H."/>
            <person name="Sandor L."/>
            <person name="Lipzen A."/>
            <person name="Clum A."/>
            <person name="Barry K."/>
            <person name="Grigoriev I.V."/>
            <person name="Martin F.M."/>
            <person name="Stajich J.E."/>
            <person name="Smith M.E."/>
            <person name="Bonito G."/>
            <person name="Spatafora J.W."/>
        </authorList>
    </citation>
    <scope>NUCLEOTIDE SEQUENCE [LARGE SCALE GENOMIC DNA]</scope>
    <source>
        <strain evidence="6 7">AD002</strain>
    </source>
</reference>
<dbReference type="Pfam" id="PF13812">
    <property type="entry name" value="PPR_3"/>
    <property type="match status" value="1"/>
</dbReference>
<protein>
    <recommendedName>
        <fullName evidence="8">Pentacotripeptide-repeat region of PRORP domain-containing protein</fullName>
    </recommendedName>
</protein>
<dbReference type="EMBL" id="RBNJ01005382">
    <property type="protein sequence ID" value="RUS29265.1"/>
    <property type="molecule type" value="Genomic_DNA"/>
</dbReference>
<dbReference type="PANTHER" id="PTHR47447">
    <property type="entry name" value="OS03G0856100 PROTEIN"/>
    <property type="match status" value="1"/>
</dbReference>
<feature type="repeat" description="PPR" evidence="5">
    <location>
        <begin position="574"/>
        <end position="604"/>
    </location>
</feature>
<evidence type="ECO:0000313" key="6">
    <source>
        <dbReference type="EMBL" id="RUS29265.1"/>
    </source>
</evidence>
<evidence type="ECO:0000256" key="2">
    <source>
        <dbReference type="ARBA" id="ARBA00022737"/>
    </source>
</evidence>
<comment type="subunit">
    <text evidence="4">Binds to mitochondrial small subunit 15S rRNA.</text>
</comment>
<evidence type="ECO:0000256" key="4">
    <source>
        <dbReference type="ARBA" id="ARBA00044511"/>
    </source>
</evidence>
<accession>A0A433QHI6</accession>
<dbReference type="PANTHER" id="PTHR47447:SF17">
    <property type="entry name" value="OS12G0638900 PROTEIN"/>
    <property type="match status" value="1"/>
</dbReference>
<organism evidence="6 7">
    <name type="scientific">Jimgerdemannia flammicorona</name>
    <dbReference type="NCBI Taxonomy" id="994334"/>
    <lineage>
        <taxon>Eukaryota</taxon>
        <taxon>Fungi</taxon>
        <taxon>Fungi incertae sedis</taxon>
        <taxon>Mucoromycota</taxon>
        <taxon>Mucoromycotina</taxon>
        <taxon>Endogonomycetes</taxon>
        <taxon>Endogonales</taxon>
        <taxon>Endogonaceae</taxon>
        <taxon>Jimgerdemannia</taxon>
    </lineage>
</organism>
<dbReference type="PROSITE" id="PS51375">
    <property type="entry name" value="PPR"/>
    <property type="match status" value="3"/>
</dbReference>
<comment type="function">
    <text evidence="3">Regulates mitochondrial small subunit maturation by controlling 15S rRNA 5'-end processing. Localizes to the 5' precursor of the 15S rRNA in a position that is subsequently occupied by mS47 in the mature yeast mtSSU. Uses structure and sequence-specific RNA recognition, binding to a single-stranded region of the precursor and specifically recognizing bases -6 to -1. The exchange of Ccm1 for mS47 is coupled to the irreversible removal of precursor rRNA that is accompanied by conformational changes of the mitoribosomal proteins uS5m and mS26. These conformational changes signal completion of 5'-end rRNA processing through protection of the mature 5'-end of the 15S rRNA and stabilization of mS47. The removal of the 5' precursor together with the dissociation of Ccm1 may be catalyzed by the 5'-3' exoribonuclease Pet127. Involved in the specific removal of group I introns in mitochondrial encoded transcripts.</text>
</comment>
<comment type="similarity">
    <text evidence="1">Belongs to the CCM1 family.</text>
</comment>
<evidence type="ECO:0000256" key="5">
    <source>
        <dbReference type="PROSITE-ProRule" id="PRU00708"/>
    </source>
</evidence>
<dbReference type="Pfam" id="PF13041">
    <property type="entry name" value="PPR_2"/>
    <property type="match status" value="1"/>
</dbReference>
<dbReference type="InterPro" id="IPR011990">
    <property type="entry name" value="TPR-like_helical_dom_sf"/>
</dbReference>
<dbReference type="Pfam" id="PF01535">
    <property type="entry name" value="PPR"/>
    <property type="match status" value="2"/>
</dbReference>
<comment type="caution">
    <text evidence="6">The sequence shown here is derived from an EMBL/GenBank/DDBJ whole genome shotgun (WGS) entry which is preliminary data.</text>
</comment>
<dbReference type="NCBIfam" id="TIGR00756">
    <property type="entry name" value="PPR"/>
    <property type="match status" value="2"/>
</dbReference>
<name>A0A433QHI6_9FUNG</name>
<feature type="repeat" description="PPR" evidence="5">
    <location>
        <begin position="471"/>
        <end position="505"/>
    </location>
</feature>
<dbReference type="Proteomes" id="UP000274822">
    <property type="component" value="Unassembled WGS sequence"/>
</dbReference>
<keyword evidence="2" id="KW-0677">Repeat</keyword>
<feature type="repeat" description="PPR" evidence="5">
    <location>
        <begin position="506"/>
        <end position="540"/>
    </location>
</feature>
<gene>
    <name evidence="6" type="ORF">BC938DRAFT_480864</name>
</gene>
<dbReference type="InterPro" id="IPR002885">
    <property type="entry name" value="PPR_rpt"/>
</dbReference>
<sequence length="818" mass="92738">MLATTACSRRAWLMCRHRCPSPSQTVTFHRNARSPLPSTPRPDITRNLGLPVGVSVNRNWPSATSALNILREELYTQPSPIQHIPTGRRSFRQRLWHLYTSLHNDPLKLLQLTREDIRALVSVYASASATPPVNLNQALQILEDLQRAGYRLKGEELDMKVAVLWKLRKLEAVMETMEKMQNLEFVPAATSYTAAVYASARIGMMEAATKWMEKMRGKGYTLSEDTYAAMMEGYTWNGDVKGLVEICEQMAHQGIIREVEISNDIVSDSEEAGSHDLAKETTKTRRLVDRAFNHVMTYFIEQNNIHRAQGFYSYKRHLGLPTDTALRRLVEACYQFSETKVLQTLLDKVLAADDWRAGRVVSTALLDHFLAQEDLQKAVTLYDQLRRKRTGSADPILGVHSYVDLLCNLSDSNMATDAMKVYRDLRTFYPSKHLDIDIYNRVLSGLIHGKAYLDARLVHRDLLTDPFVLPNVYTYNALLHLCAQTGSMRIAERLVSEMVARGMPLSHDAYSCLMACHVEAGDSDGATRVFRTMIDAGFMPDVVDFNVLIRAHADPVKKVMPILQQMRDVDVRPDSATYRTLYQAYLNAGQFEDAEKVLQAMADGAQAKLQARTKPDEPMPEDAGFIAGLDTRTLNTLLTQRIREEGIMQVAHEFLTHELDSPDKSDRRLDMQTWMTFKILLDAAVVCVRYMPLAKRIKYEMVRRGYKPGKGVYVQMVGGWAKKGQFSKARMEMKEMEEEAGIPLDVEVYTALVDGYLEHGFLKRARMAVVEEMVGEKGIEPDEVLMERLVRKHMKVGDRSGLGELVKGLQTQARTWQG</sequence>
<evidence type="ECO:0000256" key="1">
    <source>
        <dbReference type="ARBA" id="ARBA00006192"/>
    </source>
</evidence>
<dbReference type="Gene3D" id="1.25.40.10">
    <property type="entry name" value="Tetratricopeptide repeat domain"/>
    <property type="match status" value="4"/>
</dbReference>
<evidence type="ECO:0000313" key="7">
    <source>
        <dbReference type="Proteomes" id="UP000274822"/>
    </source>
</evidence>